<dbReference type="STRING" id="1566387.QV13_26900"/>
<keyword evidence="3" id="KW-1185">Reference proteome</keyword>
<protein>
    <submittedName>
        <fullName evidence="2">Uncharacterized protein</fullName>
    </submittedName>
</protein>
<sequence length="107" mass="12032">MGQTLSLELSDGLHQLLHQFDDYTHEARVLSPEDARLLQVCIDQLRAQARTLENEVSKKRWNEDAARDRLAETDNILAELQRPGSNVRLFPVAPRPFSDGRPKGGAA</sequence>
<organism evidence="2 3">
    <name type="scientific">Mesorhizobium hungaricum</name>
    <dbReference type="NCBI Taxonomy" id="1566387"/>
    <lineage>
        <taxon>Bacteria</taxon>
        <taxon>Pseudomonadati</taxon>
        <taxon>Pseudomonadota</taxon>
        <taxon>Alphaproteobacteria</taxon>
        <taxon>Hyphomicrobiales</taxon>
        <taxon>Phyllobacteriaceae</taxon>
        <taxon>Mesorhizobium</taxon>
    </lineage>
</organism>
<keyword evidence="1" id="KW-0175">Coiled coil</keyword>
<comment type="caution">
    <text evidence="2">The sequence shown here is derived from an EMBL/GenBank/DDBJ whole genome shotgun (WGS) entry which is preliminary data.</text>
</comment>
<evidence type="ECO:0000313" key="2">
    <source>
        <dbReference type="EMBL" id="OCX13159.1"/>
    </source>
</evidence>
<dbReference type="Proteomes" id="UP000094412">
    <property type="component" value="Unassembled WGS sequence"/>
</dbReference>
<gene>
    <name evidence="2" type="ORF">QV13_26900</name>
</gene>
<dbReference type="AlphaFoldDB" id="A0A1C2DEG7"/>
<name>A0A1C2DEG7_9HYPH</name>
<accession>A0A1C2DEG7</accession>
<proteinExistence type="predicted"/>
<feature type="coiled-coil region" evidence="1">
    <location>
        <begin position="35"/>
        <end position="62"/>
    </location>
</feature>
<evidence type="ECO:0000256" key="1">
    <source>
        <dbReference type="SAM" id="Coils"/>
    </source>
</evidence>
<dbReference type="RefSeq" id="WP_036254981.1">
    <property type="nucleotide sequence ID" value="NZ_MDEO01000036.1"/>
</dbReference>
<reference evidence="2 3" key="1">
    <citation type="submission" date="2016-08" db="EMBL/GenBank/DDBJ databases">
        <title>Whole genome sequence of Mesorhizobium sp. strain UASWS1009 isolated from industrial sewage.</title>
        <authorList>
            <person name="Crovadore J."/>
            <person name="Calmin G."/>
            <person name="Chablais R."/>
            <person name="Cochard B."/>
            <person name="Lefort F."/>
        </authorList>
    </citation>
    <scope>NUCLEOTIDE SEQUENCE [LARGE SCALE GENOMIC DNA]</scope>
    <source>
        <strain evidence="2 3">UASWS1009</strain>
    </source>
</reference>
<evidence type="ECO:0000313" key="3">
    <source>
        <dbReference type="Proteomes" id="UP000094412"/>
    </source>
</evidence>
<dbReference type="OrthoDB" id="8085417at2"/>
<dbReference type="EMBL" id="MDEO01000036">
    <property type="protein sequence ID" value="OCX13159.1"/>
    <property type="molecule type" value="Genomic_DNA"/>
</dbReference>